<name>A0A7U4E9X9_MYCPK</name>
<dbReference type="Proteomes" id="UP000008907">
    <property type="component" value="Chromosome"/>
</dbReference>
<organism evidence="2 3">
    <name type="scientific">Mycoplasma putrefaciens (strain ATCC 15718 / NCTC 10155 / C30 KS-1 / KS-1)</name>
    <dbReference type="NCBI Taxonomy" id="743965"/>
    <lineage>
        <taxon>Bacteria</taxon>
        <taxon>Bacillati</taxon>
        <taxon>Mycoplasmatota</taxon>
        <taxon>Mollicutes</taxon>
        <taxon>Mycoplasmataceae</taxon>
        <taxon>Mycoplasma</taxon>
    </lineage>
</organism>
<feature type="transmembrane region" description="Helical" evidence="1">
    <location>
        <begin position="6"/>
        <end position="28"/>
    </location>
</feature>
<dbReference type="RefSeq" id="WP_014035354.1">
    <property type="nucleotide sequence ID" value="NC_015946.1"/>
</dbReference>
<dbReference type="EMBL" id="CP003021">
    <property type="protein sequence ID" value="AEM68999.1"/>
    <property type="molecule type" value="Genomic_DNA"/>
</dbReference>
<proteinExistence type="predicted"/>
<accession>A0A7U4E9X9</accession>
<evidence type="ECO:0000313" key="3">
    <source>
        <dbReference type="Proteomes" id="UP000008907"/>
    </source>
</evidence>
<evidence type="ECO:0000313" key="2">
    <source>
        <dbReference type="EMBL" id="AEM68999.1"/>
    </source>
</evidence>
<keyword evidence="1" id="KW-0812">Transmembrane</keyword>
<feature type="transmembrane region" description="Helical" evidence="1">
    <location>
        <begin position="48"/>
        <end position="69"/>
    </location>
</feature>
<dbReference type="AlphaFoldDB" id="A0A7U4E9X9"/>
<keyword evidence="1" id="KW-0472">Membrane</keyword>
<dbReference type="KEGG" id="mpf:MPUT_0662"/>
<evidence type="ECO:0000256" key="1">
    <source>
        <dbReference type="SAM" id="Phobius"/>
    </source>
</evidence>
<keyword evidence="1" id="KW-1133">Transmembrane helix</keyword>
<gene>
    <name evidence="2" type="ordered locus">MPUT_0662</name>
</gene>
<reference evidence="2 3" key="1">
    <citation type="journal article" date="2011" name="J. Bacteriol.">
        <title>Genome Sequence of Mycoplasma putrefaciens Type Strain KS1.</title>
        <authorList>
            <person name="Calcutt M.J."/>
            <person name="Foecking M.F."/>
        </authorList>
    </citation>
    <scope>NUCLEOTIDE SEQUENCE [LARGE SCALE GENOMIC DNA]</scope>
    <source>
        <strain evidence="3">ATCC 15718 / NCTC 10155 / C30 KS-1 / KS-1</strain>
    </source>
</reference>
<protein>
    <submittedName>
        <fullName evidence="2">Uncharacterized protein</fullName>
    </submittedName>
</protein>
<sequence>MDKVVVFIITSSVVGLILLIIGIILQIVIKKKNEKDLNLSKTTKRITFLSLLSTSLIVAGILVLIIGGLNTFLSR</sequence>